<feature type="domain" description="UspA" evidence="2">
    <location>
        <begin position="152"/>
        <end position="285"/>
    </location>
</feature>
<evidence type="ECO:0000256" key="1">
    <source>
        <dbReference type="ARBA" id="ARBA00008791"/>
    </source>
</evidence>
<dbReference type="PANTHER" id="PTHR46268:SF26">
    <property type="entry name" value="UNIVERSAL STRESS PROTEIN MJ0577"/>
    <property type="match status" value="1"/>
</dbReference>
<comment type="caution">
    <text evidence="3">The sequence shown here is derived from an EMBL/GenBank/DDBJ whole genome shotgun (WGS) entry which is preliminary data.</text>
</comment>
<feature type="domain" description="UspA" evidence="2">
    <location>
        <begin position="64"/>
        <end position="135"/>
    </location>
</feature>
<dbReference type="Gene3D" id="3.40.50.620">
    <property type="entry name" value="HUPs"/>
    <property type="match status" value="2"/>
</dbReference>
<evidence type="ECO:0000313" key="3">
    <source>
        <dbReference type="EMBL" id="MBC3796510.1"/>
    </source>
</evidence>
<dbReference type="SUPFAM" id="SSF52402">
    <property type="entry name" value="Adenine nucleotide alpha hydrolases-like"/>
    <property type="match status" value="2"/>
</dbReference>
<organism evidence="3 4">
    <name type="scientific">Acetobacterium tundrae</name>
    <dbReference type="NCBI Taxonomy" id="132932"/>
    <lineage>
        <taxon>Bacteria</taxon>
        <taxon>Bacillati</taxon>
        <taxon>Bacillota</taxon>
        <taxon>Clostridia</taxon>
        <taxon>Eubacteriales</taxon>
        <taxon>Eubacteriaceae</taxon>
        <taxon>Acetobacterium</taxon>
    </lineage>
</organism>
<gene>
    <name evidence="3" type="ORF">GH807_05515</name>
</gene>
<evidence type="ECO:0000259" key="2">
    <source>
        <dbReference type="Pfam" id="PF00582"/>
    </source>
</evidence>
<keyword evidence="4" id="KW-1185">Reference proteome</keyword>
<comment type="similarity">
    <text evidence="1">Belongs to the universal stress protein A family.</text>
</comment>
<dbReference type="InterPro" id="IPR006015">
    <property type="entry name" value="Universal_stress_UspA"/>
</dbReference>
<dbReference type="InterPro" id="IPR014729">
    <property type="entry name" value="Rossmann-like_a/b/a_fold"/>
</dbReference>
<dbReference type="RefSeq" id="WP_148602287.1">
    <property type="nucleotide sequence ID" value="NZ_RXYB01000002.1"/>
</dbReference>
<dbReference type="Pfam" id="PF00582">
    <property type="entry name" value="Usp"/>
    <property type="match status" value="2"/>
</dbReference>
<dbReference type="CDD" id="cd00293">
    <property type="entry name" value="USP-like"/>
    <property type="match status" value="2"/>
</dbReference>
<dbReference type="InterPro" id="IPR006016">
    <property type="entry name" value="UspA"/>
</dbReference>
<dbReference type="PANTHER" id="PTHR46268">
    <property type="entry name" value="STRESS RESPONSE PROTEIN NHAX"/>
    <property type="match status" value="1"/>
</dbReference>
<name>A0ABR6WK33_9FIRM</name>
<protein>
    <recommendedName>
        <fullName evidence="2">UspA domain-containing protein</fullName>
    </recommendedName>
</protein>
<evidence type="ECO:0000313" key="4">
    <source>
        <dbReference type="Proteomes" id="UP000653358"/>
    </source>
</evidence>
<accession>A0ABR6WK33</accession>
<dbReference type="Proteomes" id="UP000653358">
    <property type="component" value="Unassembled WGS sequence"/>
</dbReference>
<dbReference type="PRINTS" id="PR01438">
    <property type="entry name" value="UNVRSLSTRESS"/>
</dbReference>
<proteinExistence type="inferred from homology"/>
<reference evidence="3 4" key="1">
    <citation type="journal article" date="2020" name="mSystems">
        <title>Defining Genomic and Predicted Metabolic Features of the Acetobacterium Genus.</title>
        <authorList>
            <person name="Ross D.E."/>
            <person name="Marshall C.W."/>
            <person name="Gulliver D."/>
            <person name="May H.D."/>
            <person name="Norman R.S."/>
        </authorList>
    </citation>
    <scope>NUCLEOTIDE SEQUENCE [LARGE SCALE GENOMIC DNA]</scope>
    <source>
        <strain evidence="3 4">DSM 9173</strain>
    </source>
</reference>
<dbReference type="EMBL" id="WJBB01000005">
    <property type="protein sequence ID" value="MBC3796510.1"/>
    <property type="molecule type" value="Genomic_DNA"/>
</dbReference>
<sequence length="289" mass="32421">MFKKMAMISEISTAFPEMIRCIGGLKALGTKECLLVQCFNPKEVDVGISQYLNLTSMFEENLKRQKDILKQQGFEVETRIVSGNQKNAINRITVAEDCSLVVINIEKRSMLGSLLLNGVANNVINNSSKPVLLIRENREDEDTSTKCDLNSHLLFLTDFSENATIAFEYVKEMVKCGVPKVTLVHVQDQSKIDPYLSNRLLEFNEIDKERLQKLKDELLTLGNIEVDMQIPFGVPISEITRIINEQAISLVVMGTQGRGFVKEVFVGSLSHNIVRTSPTSVLLIPGNRE</sequence>